<keyword evidence="4" id="KW-1185">Reference proteome</keyword>
<feature type="region of interest" description="Disordered" evidence="1">
    <location>
        <begin position="166"/>
        <end position="194"/>
    </location>
</feature>
<evidence type="ECO:0000256" key="1">
    <source>
        <dbReference type="SAM" id="MobiDB-lite"/>
    </source>
</evidence>
<dbReference type="InterPro" id="IPR040976">
    <property type="entry name" value="Pkinase_fungal"/>
</dbReference>
<dbReference type="AlphaFoldDB" id="A0A067N1K5"/>
<evidence type="ECO:0000313" key="3">
    <source>
        <dbReference type="EMBL" id="KDQ20805.1"/>
    </source>
</evidence>
<sequence length="488" mass="53539">MASLGPFDIRSLNLPSALRQQPGDFHHSGALASSETSPPPLRLSTPSSSVAAPRLITLVGSSGNSNLRKRQASPTGSAGTLDRDQGTKRARANHRLVCHSADIRSLFAGSISTSRAFNIITLPRCFSTHFLDALHKIHLHDTTFQKEHHGFSSSATKLVLGLPPSDVGRPASPPPSCPGPATSTPCRGPARSKANQASFGMKISMVGKPHRKPRIPSTKDLVTKDSFSEGARANERMAPDLDLGPLVPASLCTGTHTLKPNVEAMAEKGQTIVAQVFKSLGGITGPAYWKAWAETMEVERLHQSSGIPHREAGYANFITHRADDETVRGVLGDFDLASDRCDRSGTVPFLAREFLEGEKVPHLFQHDLEAALYALYWDASPERAEVSRYTLNHQLTDWTHRKRSSPAMRDTLFTRLSYRAQSPPREIHGLIGKLLDGYDAKKSWLLTLKKEPRDFDSDEKAVWEKLCAHFDHKDAMDTIQSLKQDTAQ</sequence>
<name>A0A067N1K5_BOTB1</name>
<protein>
    <recommendedName>
        <fullName evidence="2">Fungal-type protein kinase domain-containing protein</fullName>
    </recommendedName>
</protein>
<dbReference type="HOGENOM" id="CLU_558947_0_0_1"/>
<feature type="region of interest" description="Disordered" evidence="1">
    <location>
        <begin position="61"/>
        <end position="88"/>
    </location>
</feature>
<gene>
    <name evidence="3" type="ORF">BOTBODRAFT_40864</name>
</gene>
<dbReference type="Proteomes" id="UP000027195">
    <property type="component" value="Unassembled WGS sequence"/>
</dbReference>
<organism evidence="3 4">
    <name type="scientific">Botryobasidium botryosum (strain FD-172 SS1)</name>
    <dbReference type="NCBI Taxonomy" id="930990"/>
    <lineage>
        <taxon>Eukaryota</taxon>
        <taxon>Fungi</taxon>
        <taxon>Dikarya</taxon>
        <taxon>Basidiomycota</taxon>
        <taxon>Agaricomycotina</taxon>
        <taxon>Agaricomycetes</taxon>
        <taxon>Cantharellales</taxon>
        <taxon>Botryobasidiaceae</taxon>
        <taxon>Botryobasidium</taxon>
    </lineage>
</organism>
<evidence type="ECO:0000259" key="2">
    <source>
        <dbReference type="Pfam" id="PF17667"/>
    </source>
</evidence>
<feature type="compositionally biased region" description="Polar residues" evidence="1">
    <location>
        <begin position="61"/>
        <end position="78"/>
    </location>
</feature>
<feature type="region of interest" description="Disordered" evidence="1">
    <location>
        <begin position="18"/>
        <end position="48"/>
    </location>
</feature>
<accession>A0A067N1K5</accession>
<reference evidence="4" key="1">
    <citation type="journal article" date="2014" name="Proc. Natl. Acad. Sci. U.S.A.">
        <title>Extensive sampling of basidiomycete genomes demonstrates inadequacy of the white-rot/brown-rot paradigm for wood decay fungi.</title>
        <authorList>
            <person name="Riley R."/>
            <person name="Salamov A.A."/>
            <person name="Brown D.W."/>
            <person name="Nagy L.G."/>
            <person name="Floudas D."/>
            <person name="Held B.W."/>
            <person name="Levasseur A."/>
            <person name="Lombard V."/>
            <person name="Morin E."/>
            <person name="Otillar R."/>
            <person name="Lindquist E.A."/>
            <person name="Sun H."/>
            <person name="LaButti K.M."/>
            <person name="Schmutz J."/>
            <person name="Jabbour D."/>
            <person name="Luo H."/>
            <person name="Baker S.E."/>
            <person name="Pisabarro A.G."/>
            <person name="Walton J.D."/>
            <person name="Blanchette R.A."/>
            <person name="Henrissat B."/>
            <person name="Martin F."/>
            <person name="Cullen D."/>
            <person name="Hibbett D.S."/>
            <person name="Grigoriev I.V."/>
        </authorList>
    </citation>
    <scope>NUCLEOTIDE SEQUENCE [LARGE SCALE GENOMIC DNA]</scope>
    <source>
        <strain evidence="4">FD-172 SS1</strain>
    </source>
</reference>
<dbReference type="InParanoid" id="A0A067N1K5"/>
<evidence type="ECO:0000313" key="4">
    <source>
        <dbReference type="Proteomes" id="UP000027195"/>
    </source>
</evidence>
<proteinExistence type="predicted"/>
<feature type="domain" description="Fungal-type protein kinase" evidence="2">
    <location>
        <begin position="299"/>
        <end position="377"/>
    </location>
</feature>
<dbReference type="EMBL" id="KL198017">
    <property type="protein sequence ID" value="KDQ20805.1"/>
    <property type="molecule type" value="Genomic_DNA"/>
</dbReference>
<dbReference type="Pfam" id="PF17667">
    <property type="entry name" value="Pkinase_fungal"/>
    <property type="match status" value="1"/>
</dbReference>